<gene>
    <name evidence="1" type="ORF">IAA97_02290</name>
</gene>
<comment type="caution">
    <text evidence="1">The sequence shown here is derived from an EMBL/GenBank/DDBJ whole genome shotgun (WGS) entry which is preliminary data.</text>
</comment>
<organism evidence="1 2">
    <name type="scientific">Candidatus Ornithospirochaeta stercoripullorum</name>
    <dbReference type="NCBI Taxonomy" id="2840899"/>
    <lineage>
        <taxon>Bacteria</taxon>
        <taxon>Pseudomonadati</taxon>
        <taxon>Spirochaetota</taxon>
        <taxon>Spirochaetia</taxon>
        <taxon>Spirochaetales</taxon>
        <taxon>Spirochaetaceae</taxon>
        <taxon>Spirochaetaceae incertae sedis</taxon>
        <taxon>Candidatus Ornithospirochaeta</taxon>
    </lineage>
</organism>
<dbReference type="EMBL" id="JADIMT010000033">
    <property type="protein sequence ID" value="MBO8435794.1"/>
    <property type="molecule type" value="Genomic_DNA"/>
</dbReference>
<reference evidence="1" key="2">
    <citation type="journal article" date="2021" name="PeerJ">
        <title>Extensive microbial diversity within the chicken gut microbiome revealed by metagenomics and culture.</title>
        <authorList>
            <person name="Gilroy R."/>
            <person name="Ravi A."/>
            <person name="Getino M."/>
            <person name="Pursley I."/>
            <person name="Horton D.L."/>
            <person name="Alikhan N.F."/>
            <person name="Baker D."/>
            <person name="Gharbi K."/>
            <person name="Hall N."/>
            <person name="Watson M."/>
            <person name="Adriaenssens E.M."/>
            <person name="Foster-Nyarko E."/>
            <person name="Jarju S."/>
            <person name="Secka A."/>
            <person name="Antonio M."/>
            <person name="Oren A."/>
            <person name="Chaudhuri R.R."/>
            <person name="La Ragione R."/>
            <person name="Hildebrand F."/>
            <person name="Pallen M.J."/>
        </authorList>
    </citation>
    <scope>NUCLEOTIDE SEQUENCE</scope>
    <source>
        <strain evidence="1">7293</strain>
    </source>
</reference>
<proteinExistence type="predicted"/>
<dbReference type="Proteomes" id="UP000823615">
    <property type="component" value="Unassembled WGS sequence"/>
</dbReference>
<name>A0A9D9E2B1_9SPIO</name>
<reference evidence="1" key="1">
    <citation type="submission" date="2020-10" db="EMBL/GenBank/DDBJ databases">
        <authorList>
            <person name="Gilroy R."/>
        </authorList>
    </citation>
    <scope>NUCLEOTIDE SEQUENCE</scope>
    <source>
        <strain evidence="1">7293</strain>
    </source>
</reference>
<dbReference type="AlphaFoldDB" id="A0A9D9E2B1"/>
<protein>
    <submittedName>
        <fullName evidence="1">Uncharacterized protein</fullName>
    </submittedName>
</protein>
<evidence type="ECO:0000313" key="1">
    <source>
        <dbReference type="EMBL" id="MBO8435794.1"/>
    </source>
</evidence>
<evidence type="ECO:0000313" key="2">
    <source>
        <dbReference type="Proteomes" id="UP000823615"/>
    </source>
</evidence>
<sequence length="260" mass="30076">MEKELHVIREGNREIPKESAELFYAAALHLQSIFKSYPERTFLWLKSKMTNPSFSDLIFSYKNAIFAVIPVTTAGNSVIIPEDDRMLKSLLRMSAENDIVPCILPVRDGMEGWNLYDAAAFVRHSLQPVDPTKIGSDEKKEMSDWEMHDFAVQAVIRKLEETGLRIESYQTIPGIDPQLFFQDSDGKLSWITVRWFPYGKNEYWNDEFIEMMDRNIMSHAEYTGRPYRASVIIHMKDGKRPARGSAIEVDDPLIKEQKYS</sequence>
<accession>A0A9D9E2B1</accession>